<dbReference type="GO" id="GO:0006352">
    <property type="term" value="P:DNA-templated transcription initiation"/>
    <property type="evidence" value="ECO:0007669"/>
    <property type="project" value="InterPro"/>
</dbReference>
<dbReference type="InterPro" id="IPR000943">
    <property type="entry name" value="RNA_pol_sigma70"/>
</dbReference>
<evidence type="ECO:0000256" key="2">
    <source>
        <dbReference type="ARBA" id="ARBA00023082"/>
    </source>
</evidence>
<protein>
    <submittedName>
        <fullName evidence="8">FliA/WhiG family RNA polymerase sigma factor</fullName>
    </submittedName>
</protein>
<keyword evidence="2" id="KW-0731">Sigma factor</keyword>
<evidence type="ECO:0000259" key="6">
    <source>
        <dbReference type="Pfam" id="PF04542"/>
    </source>
</evidence>
<accession>A0A6I4TRC0</accession>
<gene>
    <name evidence="8" type="ORF">GRI97_05730</name>
</gene>
<dbReference type="InterPro" id="IPR012845">
    <property type="entry name" value="RNA_pol_sigma_FliA_WhiG"/>
</dbReference>
<name>A0A6I4TRC0_9SPHN</name>
<dbReference type="OrthoDB" id="9799825at2"/>
<comment type="caution">
    <text evidence="8">The sequence shown here is derived from an EMBL/GenBank/DDBJ whole genome shotgun (WGS) entry which is preliminary data.</text>
</comment>
<evidence type="ECO:0000259" key="7">
    <source>
        <dbReference type="Pfam" id="PF04545"/>
    </source>
</evidence>
<dbReference type="InterPro" id="IPR013325">
    <property type="entry name" value="RNA_pol_sigma_r2"/>
</dbReference>
<dbReference type="PANTHER" id="PTHR30385:SF7">
    <property type="entry name" value="RNA POLYMERASE SIGMA FACTOR FLIA"/>
    <property type="match status" value="1"/>
</dbReference>
<dbReference type="EMBL" id="WTYJ01000001">
    <property type="protein sequence ID" value="MXO98486.1"/>
    <property type="molecule type" value="Genomic_DNA"/>
</dbReference>
<dbReference type="PANTHER" id="PTHR30385">
    <property type="entry name" value="SIGMA FACTOR F FLAGELLAR"/>
    <property type="match status" value="1"/>
</dbReference>
<dbReference type="Proteomes" id="UP000469430">
    <property type="component" value="Unassembled WGS sequence"/>
</dbReference>
<evidence type="ECO:0000313" key="9">
    <source>
        <dbReference type="Proteomes" id="UP000469430"/>
    </source>
</evidence>
<feature type="domain" description="RNA polymerase sigma-70 region 3" evidence="5">
    <location>
        <begin position="100"/>
        <end position="152"/>
    </location>
</feature>
<dbReference type="InterPro" id="IPR014284">
    <property type="entry name" value="RNA_pol_sigma-70_dom"/>
</dbReference>
<dbReference type="Pfam" id="PF04542">
    <property type="entry name" value="Sigma70_r2"/>
    <property type="match status" value="1"/>
</dbReference>
<evidence type="ECO:0000256" key="1">
    <source>
        <dbReference type="ARBA" id="ARBA00023015"/>
    </source>
</evidence>
<dbReference type="GO" id="GO:0003899">
    <property type="term" value="F:DNA-directed RNA polymerase activity"/>
    <property type="evidence" value="ECO:0007669"/>
    <property type="project" value="InterPro"/>
</dbReference>
<dbReference type="Gene3D" id="1.10.1740.10">
    <property type="match status" value="1"/>
</dbReference>
<dbReference type="SUPFAM" id="SSF88659">
    <property type="entry name" value="Sigma3 and sigma4 domains of RNA polymerase sigma factors"/>
    <property type="match status" value="2"/>
</dbReference>
<dbReference type="Pfam" id="PF04545">
    <property type="entry name" value="Sigma70_r4"/>
    <property type="match status" value="1"/>
</dbReference>
<dbReference type="GO" id="GO:0016987">
    <property type="term" value="F:sigma factor activity"/>
    <property type="evidence" value="ECO:0007669"/>
    <property type="project" value="UniProtKB-KW"/>
</dbReference>
<keyword evidence="9" id="KW-1185">Reference proteome</keyword>
<feature type="domain" description="RNA polymerase sigma-70 region 2" evidence="6">
    <location>
        <begin position="22"/>
        <end position="92"/>
    </location>
</feature>
<evidence type="ECO:0000259" key="5">
    <source>
        <dbReference type="Pfam" id="PF04539"/>
    </source>
</evidence>
<keyword evidence="4" id="KW-0804">Transcription</keyword>
<dbReference type="GO" id="GO:0003677">
    <property type="term" value="F:DNA binding"/>
    <property type="evidence" value="ECO:0007669"/>
    <property type="project" value="UniProtKB-KW"/>
</dbReference>
<dbReference type="Pfam" id="PF04539">
    <property type="entry name" value="Sigma70_r3"/>
    <property type="match status" value="1"/>
</dbReference>
<dbReference type="InterPro" id="IPR007627">
    <property type="entry name" value="RNA_pol_sigma70_r2"/>
</dbReference>
<reference evidence="8 9" key="1">
    <citation type="submission" date="2019-12" db="EMBL/GenBank/DDBJ databases">
        <title>Genomic-based taxomic classification of the family Erythrobacteraceae.</title>
        <authorList>
            <person name="Xu L."/>
        </authorList>
    </citation>
    <scope>NUCLEOTIDE SEQUENCE [LARGE SCALE GENOMIC DNA]</scope>
    <source>
        <strain evidence="8 9">S36</strain>
    </source>
</reference>
<dbReference type="InterPro" id="IPR007624">
    <property type="entry name" value="RNA_pol_sigma70_r3"/>
</dbReference>
<dbReference type="NCBIfam" id="TIGR02937">
    <property type="entry name" value="sigma70-ECF"/>
    <property type="match status" value="1"/>
</dbReference>
<dbReference type="InterPro" id="IPR013324">
    <property type="entry name" value="RNA_pol_sigma_r3/r4-like"/>
</dbReference>
<evidence type="ECO:0000256" key="4">
    <source>
        <dbReference type="ARBA" id="ARBA00023163"/>
    </source>
</evidence>
<evidence type="ECO:0000313" key="8">
    <source>
        <dbReference type="EMBL" id="MXO98486.1"/>
    </source>
</evidence>
<dbReference type="SUPFAM" id="SSF88946">
    <property type="entry name" value="Sigma2 domain of RNA polymerase sigma factors"/>
    <property type="match status" value="1"/>
</dbReference>
<dbReference type="PRINTS" id="PR00046">
    <property type="entry name" value="SIGMA70FCT"/>
</dbReference>
<evidence type="ECO:0000256" key="3">
    <source>
        <dbReference type="ARBA" id="ARBA00023125"/>
    </source>
</evidence>
<keyword evidence="1" id="KW-0805">Transcription regulation</keyword>
<dbReference type="Gene3D" id="1.20.140.160">
    <property type="match status" value="1"/>
</dbReference>
<dbReference type="AlphaFoldDB" id="A0A6I4TRC0"/>
<dbReference type="CDD" id="cd06171">
    <property type="entry name" value="Sigma70_r4"/>
    <property type="match status" value="1"/>
</dbReference>
<feature type="domain" description="RNA polymerase sigma-70 region 4" evidence="7">
    <location>
        <begin position="185"/>
        <end position="233"/>
    </location>
</feature>
<dbReference type="RefSeq" id="WP_161390122.1">
    <property type="nucleotide sequence ID" value="NZ_JBHSCP010000001.1"/>
</dbReference>
<dbReference type="NCBIfam" id="TIGR02479">
    <property type="entry name" value="FliA_WhiG"/>
    <property type="match status" value="1"/>
</dbReference>
<keyword evidence="3" id="KW-0238">DNA-binding</keyword>
<organism evidence="8 9">
    <name type="scientific">Croceibacterium xixiisoli</name>
    <dbReference type="NCBI Taxonomy" id="1476466"/>
    <lineage>
        <taxon>Bacteria</taxon>
        <taxon>Pseudomonadati</taxon>
        <taxon>Pseudomonadota</taxon>
        <taxon>Alphaproteobacteria</taxon>
        <taxon>Sphingomonadales</taxon>
        <taxon>Erythrobacteraceae</taxon>
        <taxon>Croceibacterium</taxon>
    </lineage>
</organism>
<sequence>MMHDHSRFSAARAYGGDVHDRVTRFLPMVRKLAWHLSGSTGPSIDVEDLMQAGLVALTECAQRHDGPSEDGFAAYAKLRVRGAMVDLLRRSSSDARGTREKRRRIEKAEQELRTALGREPTSQEVAEAMGLTVEEFQRLRSDAVAIQLSSIDECYSDSNVAFADVDDDAENRLLRAEDSAMLIQAITSLPERLQLIVQLYFVEELNLTEIASVLNVSVPRVHQLKASALEKLRLACIISDDA</sequence>
<dbReference type="InterPro" id="IPR007630">
    <property type="entry name" value="RNA_pol_sigma70_r4"/>
</dbReference>
<proteinExistence type="predicted"/>